<accession>A0AAD6WJN4</accession>
<feature type="non-terminal residue" evidence="9">
    <location>
        <position position="1"/>
    </location>
</feature>
<dbReference type="SUPFAM" id="SSF52467">
    <property type="entry name" value="DHS-like NAD/FAD-binding domain"/>
    <property type="match status" value="1"/>
</dbReference>
<evidence type="ECO:0000313" key="9">
    <source>
        <dbReference type="EMBL" id="KAJ7015533.1"/>
    </source>
</evidence>
<feature type="binding site" evidence="7">
    <location>
        <position position="170"/>
    </location>
    <ligand>
        <name>Zn(2+)</name>
        <dbReference type="ChEBI" id="CHEBI:29105"/>
    </ligand>
</feature>
<evidence type="ECO:0000313" key="10">
    <source>
        <dbReference type="Proteomes" id="UP001164929"/>
    </source>
</evidence>
<dbReference type="InterPro" id="IPR029035">
    <property type="entry name" value="DHS-like_NAD/FAD-binding_dom"/>
</dbReference>
<dbReference type="PANTHER" id="PTHR11085">
    <property type="entry name" value="NAD-DEPENDENT PROTEIN DEACYLASE SIRTUIN-5, MITOCHONDRIAL-RELATED"/>
    <property type="match status" value="1"/>
</dbReference>
<gene>
    <name evidence="9" type="ORF">NC653_004742</name>
</gene>
<dbReference type="GO" id="GO:0046872">
    <property type="term" value="F:metal ion binding"/>
    <property type="evidence" value="ECO:0007669"/>
    <property type="project" value="UniProtKB-KW"/>
</dbReference>
<proteinExistence type="inferred from homology"/>
<dbReference type="InterPro" id="IPR026590">
    <property type="entry name" value="Ssirtuin_cat_dom"/>
</dbReference>
<dbReference type="PANTHER" id="PTHR11085:SF12">
    <property type="entry name" value="NAD-DEPENDENT PROTEIN DEACYLASE SIRTUIN-6"/>
    <property type="match status" value="1"/>
</dbReference>
<dbReference type="EMBL" id="JAQIZT010000001">
    <property type="protein sequence ID" value="KAJ7015533.1"/>
    <property type="molecule type" value="Genomic_DNA"/>
</dbReference>
<dbReference type="GO" id="GO:0005634">
    <property type="term" value="C:nucleus"/>
    <property type="evidence" value="ECO:0007669"/>
    <property type="project" value="TreeGrafter"/>
</dbReference>
<evidence type="ECO:0000256" key="2">
    <source>
        <dbReference type="ARBA" id="ARBA00022679"/>
    </source>
</evidence>
<dbReference type="Pfam" id="PF02146">
    <property type="entry name" value="SIR2"/>
    <property type="match status" value="2"/>
</dbReference>
<feature type="binding site" evidence="7">
    <location>
        <position position="140"/>
    </location>
    <ligand>
        <name>Zn(2+)</name>
        <dbReference type="ChEBI" id="CHEBI:29105"/>
    </ligand>
</feature>
<keyword evidence="10" id="KW-1185">Reference proteome</keyword>
<keyword evidence="4 7" id="KW-0862">Zinc</keyword>
<dbReference type="InterPro" id="IPR050134">
    <property type="entry name" value="NAD-dep_sirtuin_deacylases"/>
</dbReference>
<feature type="active site" description="Proton acceptor" evidence="7">
    <location>
        <position position="132"/>
    </location>
</feature>
<keyword evidence="2" id="KW-0808">Transferase</keyword>
<dbReference type="GO" id="GO:0000122">
    <property type="term" value="P:negative regulation of transcription by RNA polymerase II"/>
    <property type="evidence" value="ECO:0007669"/>
    <property type="project" value="TreeGrafter"/>
</dbReference>
<evidence type="ECO:0000256" key="5">
    <source>
        <dbReference type="ARBA" id="ARBA00023027"/>
    </source>
</evidence>
<keyword evidence="3 7" id="KW-0479">Metal-binding</keyword>
<comment type="caution">
    <text evidence="9">The sequence shown here is derived from an EMBL/GenBank/DDBJ whole genome shotgun (WGS) entry which is preliminary data.</text>
</comment>
<keyword evidence="5" id="KW-0520">NAD</keyword>
<feature type="domain" description="Deacetylase sirtuin-type" evidence="8">
    <location>
        <begin position="27"/>
        <end position="199"/>
    </location>
</feature>
<dbReference type="AlphaFoldDB" id="A0AAD6WJN4"/>
<evidence type="ECO:0000256" key="3">
    <source>
        <dbReference type="ARBA" id="ARBA00022723"/>
    </source>
</evidence>
<dbReference type="EC" id="2.3.1.286" evidence="1"/>
<feature type="binding site" evidence="7">
    <location>
        <position position="165"/>
    </location>
    <ligand>
        <name>Zn(2+)</name>
        <dbReference type="ChEBI" id="CHEBI:29105"/>
    </ligand>
</feature>
<comment type="similarity">
    <text evidence="6">Belongs to the sirtuin family. Class IV subfamily.</text>
</comment>
<dbReference type="GO" id="GO:0017136">
    <property type="term" value="F:histone deacetylase activity, NAD-dependent"/>
    <property type="evidence" value="ECO:0007669"/>
    <property type="project" value="TreeGrafter"/>
</dbReference>
<evidence type="ECO:0000256" key="4">
    <source>
        <dbReference type="ARBA" id="ARBA00022833"/>
    </source>
</evidence>
<dbReference type="GO" id="GO:0070403">
    <property type="term" value="F:NAD+ binding"/>
    <property type="evidence" value="ECO:0007669"/>
    <property type="project" value="InterPro"/>
</dbReference>
<dbReference type="GO" id="GO:0003714">
    <property type="term" value="F:transcription corepressor activity"/>
    <property type="evidence" value="ECO:0007669"/>
    <property type="project" value="TreeGrafter"/>
</dbReference>
<sequence length="199" mass="22156">MSLGYAEKLSYIEDVGNVGMSEFFDSSHVLQEKIERLAEMIQKSKHLVVFTGAGISTSCGIPDFRGPKGIWTAREKPLPEASLPFHRAMPSMTHMALVELEKAGILKFIISQNVDGLHLRSGIPREKLAELHGNSFMEVCPSCGVEYLRDFEVETIGLKETSRRCSDVKCGAKLKDTVLDWEAAEEYTEETKCLVNGED</sequence>
<evidence type="ECO:0000256" key="1">
    <source>
        <dbReference type="ARBA" id="ARBA00012928"/>
    </source>
</evidence>
<dbReference type="InterPro" id="IPR003000">
    <property type="entry name" value="Sirtuin"/>
</dbReference>
<feature type="binding site" evidence="7">
    <location>
        <position position="143"/>
    </location>
    <ligand>
        <name>Zn(2+)</name>
        <dbReference type="ChEBI" id="CHEBI:29105"/>
    </ligand>
</feature>
<dbReference type="PROSITE" id="PS50305">
    <property type="entry name" value="SIRTUIN"/>
    <property type="match status" value="1"/>
</dbReference>
<dbReference type="Gene3D" id="3.40.50.1220">
    <property type="entry name" value="TPP-binding domain"/>
    <property type="match status" value="1"/>
</dbReference>
<dbReference type="FunFam" id="3.40.50.1220:FF:000038">
    <property type="entry name" value="NAD-dependent protein deacetylase sirtuin-6 isoform X2"/>
    <property type="match status" value="1"/>
</dbReference>
<evidence type="ECO:0000259" key="8">
    <source>
        <dbReference type="PROSITE" id="PS50305"/>
    </source>
</evidence>
<name>A0AAD6WJN4_9ROSI</name>
<organism evidence="9 10">
    <name type="scientific">Populus alba x Populus x berolinensis</name>
    <dbReference type="NCBI Taxonomy" id="444605"/>
    <lineage>
        <taxon>Eukaryota</taxon>
        <taxon>Viridiplantae</taxon>
        <taxon>Streptophyta</taxon>
        <taxon>Embryophyta</taxon>
        <taxon>Tracheophyta</taxon>
        <taxon>Spermatophyta</taxon>
        <taxon>Magnoliopsida</taxon>
        <taxon>eudicotyledons</taxon>
        <taxon>Gunneridae</taxon>
        <taxon>Pentapetalae</taxon>
        <taxon>rosids</taxon>
        <taxon>fabids</taxon>
        <taxon>Malpighiales</taxon>
        <taxon>Salicaceae</taxon>
        <taxon>Saliceae</taxon>
        <taxon>Populus</taxon>
    </lineage>
</organism>
<evidence type="ECO:0000256" key="6">
    <source>
        <dbReference type="ARBA" id="ARBA00038170"/>
    </source>
</evidence>
<protein>
    <recommendedName>
        <fullName evidence="1">protein acetyllysine N-acetyltransferase</fullName>
        <ecNumber evidence="1">2.3.1.286</ecNumber>
    </recommendedName>
</protein>
<dbReference type="Proteomes" id="UP001164929">
    <property type="component" value="Chromosome 1"/>
</dbReference>
<evidence type="ECO:0000256" key="7">
    <source>
        <dbReference type="PROSITE-ProRule" id="PRU00236"/>
    </source>
</evidence>
<reference evidence="9 10" key="1">
    <citation type="journal article" date="2023" name="Mol. Ecol. Resour.">
        <title>Chromosome-level genome assembly of a triploid poplar Populus alba 'Berolinensis'.</title>
        <authorList>
            <person name="Chen S."/>
            <person name="Yu Y."/>
            <person name="Wang X."/>
            <person name="Wang S."/>
            <person name="Zhang T."/>
            <person name="Zhou Y."/>
            <person name="He R."/>
            <person name="Meng N."/>
            <person name="Wang Y."/>
            <person name="Liu W."/>
            <person name="Liu Z."/>
            <person name="Liu J."/>
            <person name="Guo Q."/>
            <person name="Huang H."/>
            <person name="Sederoff R.R."/>
            <person name="Wang G."/>
            <person name="Qu G."/>
            <person name="Chen S."/>
        </authorList>
    </citation>
    <scope>NUCLEOTIDE SEQUENCE [LARGE SCALE GENOMIC DNA]</scope>
    <source>
        <strain evidence="9">SC-2020</strain>
    </source>
</reference>